<dbReference type="CDD" id="cd02209">
    <property type="entry name" value="cupin_XRE_C"/>
    <property type="match status" value="1"/>
</dbReference>
<dbReference type="SUPFAM" id="SSF51182">
    <property type="entry name" value="RmlC-like cupins"/>
    <property type="match status" value="1"/>
</dbReference>
<evidence type="ECO:0000313" key="3">
    <source>
        <dbReference type="EMBL" id="TQK76405.1"/>
    </source>
</evidence>
<dbReference type="GO" id="GO:0003677">
    <property type="term" value="F:DNA binding"/>
    <property type="evidence" value="ECO:0007669"/>
    <property type="project" value="UniProtKB-KW"/>
</dbReference>
<dbReference type="SMART" id="SM00530">
    <property type="entry name" value="HTH_XRE"/>
    <property type="match status" value="1"/>
</dbReference>
<evidence type="ECO:0000256" key="1">
    <source>
        <dbReference type="ARBA" id="ARBA00023125"/>
    </source>
</evidence>
<dbReference type="Gene3D" id="1.10.260.40">
    <property type="entry name" value="lambda repressor-like DNA-binding domains"/>
    <property type="match status" value="1"/>
</dbReference>
<dbReference type="EMBL" id="VFNV01000001">
    <property type="protein sequence ID" value="TQK76405.1"/>
    <property type="molecule type" value="Genomic_DNA"/>
</dbReference>
<dbReference type="AlphaFoldDB" id="A0A542SPB9"/>
<dbReference type="PROSITE" id="PS50943">
    <property type="entry name" value="HTH_CROC1"/>
    <property type="match status" value="1"/>
</dbReference>
<dbReference type="InterPro" id="IPR050807">
    <property type="entry name" value="TransReg_Diox_bact_type"/>
</dbReference>
<dbReference type="Proteomes" id="UP000316181">
    <property type="component" value="Unassembled WGS sequence"/>
</dbReference>
<dbReference type="PANTHER" id="PTHR46797:SF1">
    <property type="entry name" value="METHYLPHOSPHONATE SYNTHASE"/>
    <property type="match status" value="1"/>
</dbReference>
<dbReference type="Pfam" id="PF07883">
    <property type="entry name" value="Cupin_2"/>
    <property type="match status" value="1"/>
</dbReference>
<dbReference type="SUPFAM" id="SSF47413">
    <property type="entry name" value="lambda repressor-like DNA-binding domains"/>
    <property type="match status" value="1"/>
</dbReference>
<dbReference type="OrthoDB" id="513181at2"/>
<feature type="domain" description="HTH cro/C1-type" evidence="2">
    <location>
        <begin position="11"/>
        <end position="65"/>
    </location>
</feature>
<accession>A0A542SPB9</accession>
<evidence type="ECO:0000313" key="4">
    <source>
        <dbReference type="Proteomes" id="UP000316181"/>
    </source>
</evidence>
<dbReference type="Gene3D" id="2.60.120.10">
    <property type="entry name" value="Jelly Rolls"/>
    <property type="match status" value="1"/>
</dbReference>
<reference evidence="3 4" key="1">
    <citation type="submission" date="2019-06" db="EMBL/GenBank/DDBJ databases">
        <title>Sequencing the genomes of 1000 actinobacteria strains.</title>
        <authorList>
            <person name="Klenk H.-P."/>
        </authorList>
    </citation>
    <scope>NUCLEOTIDE SEQUENCE [LARGE SCALE GENOMIC DNA]</scope>
    <source>
        <strain evidence="3 4">DSM 10596</strain>
    </source>
</reference>
<dbReference type="InterPro" id="IPR001387">
    <property type="entry name" value="Cro/C1-type_HTH"/>
</dbReference>
<sequence length="196" mass="20772">MDALESVGPRLRAARRSRGLTLEDLSRETGISSSTISRLEAGKRQATLELLVPISRHLHVKIDDLLAGPTPDPRVRRAIIRAPGAIITPLAGPGSPIQTAKITLLARRDPPALRTHSGYEWLYVLAGRVLVRLGGNSITLLRGEAAEFDTSVPHSISAAGGKQAQIISIFNEEGARIHTRVGGDGYAGGPPGTLTS</sequence>
<dbReference type="CDD" id="cd00093">
    <property type="entry name" value="HTH_XRE"/>
    <property type="match status" value="1"/>
</dbReference>
<dbReference type="InterPro" id="IPR010982">
    <property type="entry name" value="Lambda_DNA-bd_dom_sf"/>
</dbReference>
<dbReference type="RefSeq" id="WP_142111689.1">
    <property type="nucleotide sequence ID" value="NZ_BAAATB010000002.1"/>
</dbReference>
<dbReference type="PANTHER" id="PTHR46797">
    <property type="entry name" value="HTH-TYPE TRANSCRIPTIONAL REGULATOR"/>
    <property type="match status" value="1"/>
</dbReference>
<dbReference type="GO" id="GO:0005829">
    <property type="term" value="C:cytosol"/>
    <property type="evidence" value="ECO:0007669"/>
    <property type="project" value="TreeGrafter"/>
</dbReference>
<organism evidence="3 4">
    <name type="scientific">Rarobacter incanus</name>
    <dbReference type="NCBI Taxonomy" id="153494"/>
    <lineage>
        <taxon>Bacteria</taxon>
        <taxon>Bacillati</taxon>
        <taxon>Actinomycetota</taxon>
        <taxon>Actinomycetes</taxon>
        <taxon>Micrococcales</taxon>
        <taxon>Rarobacteraceae</taxon>
        <taxon>Rarobacter</taxon>
    </lineage>
</organism>
<evidence type="ECO:0000259" key="2">
    <source>
        <dbReference type="PROSITE" id="PS50943"/>
    </source>
</evidence>
<comment type="caution">
    <text evidence="3">The sequence shown here is derived from an EMBL/GenBank/DDBJ whole genome shotgun (WGS) entry which is preliminary data.</text>
</comment>
<dbReference type="Pfam" id="PF01381">
    <property type="entry name" value="HTH_3"/>
    <property type="match status" value="1"/>
</dbReference>
<dbReference type="InterPro" id="IPR011051">
    <property type="entry name" value="RmlC_Cupin_sf"/>
</dbReference>
<dbReference type="InterPro" id="IPR014710">
    <property type="entry name" value="RmlC-like_jellyroll"/>
</dbReference>
<dbReference type="GO" id="GO:0003700">
    <property type="term" value="F:DNA-binding transcription factor activity"/>
    <property type="evidence" value="ECO:0007669"/>
    <property type="project" value="TreeGrafter"/>
</dbReference>
<keyword evidence="1" id="KW-0238">DNA-binding</keyword>
<name>A0A542SPB9_9MICO</name>
<keyword evidence="4" id="KW-1185">Reference proteome</keyword>
<gene>
    <name evidence="3" type="ORF">FB389_1076</name>
</gene>
<proteinExistence type="predicted"/>
<protein>
    <submittedName>
        <fullName evidence="3">XRE family transcriptional regulator</fullName>
    </submittedName>
</protein>
<dbReference type="InterPro" id="IPR013096">
    <property type="entry name" value="Cupin_2"/>
</dbReference>